<dbReference type="Pfam" id="PF07992">
    <property type="entry name" value="Pyr_redox_2"/>
    <property type="match status" value="1"/>
</dbReference>
<reference evidence="12 13" key="1">
    <citation type="submission" date="2024-06" db="EMBL/GenBank/DDBJ databases">
        <title>Genomic Encyclopedia of Type Strains, Phase IV (KMG-IV): sequencing the most valuable type-strain genomes for metagenomic binning, comparative biology and taxonomic classification.</title>
        <authorList>
            <person name="Goeker M."/>
        </authorList>
    </citation>
    <scope>NUCLEOTIDE SEQUENCE [LARGE SCALE GENOMIC DNA]</scope>
    <source>
        <strain evidence="12 13">DSM 28302</strain>
    </source>
</reference>
<dbReference type="PRINTS" id="PR00411">
    <property type="entry name" value="PNDRDTASEI"/>
</dbReference>
<keyword evidence="6 9" id="KW-0560">Oxidoreductase</keyword>
<keyword evidence="12" id="KW-0670">Pyruvate</keyword>
<comment type="similarity">
    <text evidence="2 9">Belongs to the class-I pyridine nucleotide-disulfide oxidoreductase family.</text>
</comment>
<comment type="caution">
    <text evidence="12">The sequence shown here is derived from an EMBL/GenBank/DDBJ whole genome shotgun (WGS) entry which is preliminary data.</text>
</comment>
<dbReference type="PRINTS" id="PR00368">
    <property type="entry name" value="FADPNR"/>
</dbReference>
<organism evidence="12 13">
    <name type="scientific">Streptococcus porcorum</name>
    <dbReference type="NCBI Taxonomy" id="701526"/>
    <lineage>
        <taxon>Bacteria</taxon>
        <taxon>Bacillati</taxon>
        <taxon>Bacillota</taxon>
        <taxon>Bacilli</taxon>
        <taxon>Lactobacillales</taxon>
        <taxon>Streptococcaceae</taxon>
        <taxon>Streptococcus</taxon>
    </lineage>
</organism>
<feature type="domain" description="FAD/NAD(P)-binding" evidence="11">
    <location>
        <begin position="4"/>
        <end position="303"/>
    </location>
</feature>
<keyword evidence="5" id="KW-0521">NADP</keyword>
<dbReference type="Gene3D" id="3.50.50.60">
    <property type="entry name" value="FAD/NAD(P)-binding domain"/>
    <property type="match status" value="2"/>
</dbReference>
<evidence type="ECO:0000259" key="10">
    <source>
        <dbReference type="Pfam" id="PF02852"/>
    </source>
</evidence>
<dbReference type="EMBL" id="JBEPLN010000009">
    <property type="protein sequence ID" value="MET3634147.1"/>
    <property type="molecule type" value="Genomic_DNA"/>
</dbReference>
<dbReference type="NCBIfam" id="NF005572">
    <property type="entry name" value="PRK07251.1"/>
    <property type="match status" value="1"/>
</dbReference>
<dbReference type="InterPro" id="IPR001100">
    <property type="entry name" value="Pyr_nuc-diS_OxRdtase"/>
</dbReference>
<keyword evidence="4 9" id="KW-0274">FAD</keyword>
<dbReference type="SUPFAM" id="SSF55424">
    <property type="entry name" value="FAD/NAD-linked reductases, dimerisation (C-terminal) domain"/>
    <property type="match status" value="1"/>
</dbReference>
<dbReference type="SUPFAM" id="SSF51905">
    <property type="entry name" value="FAD/NAD(P)-binding domain"/>
    <property type="match status" value="1"/>
</dbReference>
<dbReference type="PROSITE" id="PS00065">
    <property type="entry name" value="D_2_HYDROXYACID_DH_1"/>
    <property type="match status" value="1"/>
</dbReference>
<dbReference type="Proteomes" id="UP001549037">
    <property type="component" value="Unassembled WGS sequence"/>
</dbReference>
<dbReference type="RefSeq" id="WP_354368256.1">
    <property type="nucleotide sequence ID" value="NZ_JBEPLN010000009.1"/>
</dbReference>
<evidence type="ECO:0000313" key="13">
    <source>
        <dbReference type="Proteomes" id="UP001549037"/>
    </source>
</evidence>
<dbReference type="PANTHER" id="PTHR43014:SF4">
    <property type="entry name" value="PYRIDINE NUCLEOTIDE-DISULFIDE OXIDOREDUCTASE RCLA-RELATED"/>
    <property type="match status" value="1"/>
</dbReference>
<keyword evidence="13" id="KW-1185">Reference proteome</keyword>
<dbReference type="InterPro" id="IPR004099">
    <property type="entry name" value="Pyr_nucl-diS_OxRdtase_dimer"/>
</dbReference>
<keyword evidence="3 9" id="KW-0285">Flavoprotein</keyword>
<dbReference type="PIRSF" id="PIRSF000350">
    <property type="entry name" value="Mercury_reductase_MerA"/>
    <property type="match status" value="1"/>
</dbReference>
<dbReference type="Gene3D" id="3.30.390.30">
    <property type="match status" value="1"/>
</dbReference>
<dbReference type="PANTHER" id="PTHR43014">
    <property type="entry name" value="MERCURIC REDUCTASE"/>
    <property type="match status" value="1"/>
</dbReference>
<feature type="domain" description="Pyridine nucleotide-disulphide oxidoreductase dimerisation" evidence="10">
    <location>
        <begin position="328"/>
        <end position="435"/>
    </location>
</feature>
<evidence type="ECO:0000313" key="12">
    <source>
        <dbReference type="EMBL" id="MET3634147.1"/>
    </source>
</evidence>
<keyword evidence="7" id="KW-1015">Disulfide bond</keyword>
<dbReference type="PROSITE" id="PS00076">
    <property type="entry name" value="PYRIDINE_REDOX_1"/>
    <property type="match status" value="1"/>
</dbReference>
<evidence type="ECO:0000259" key="11">
    <source>
        <dbReference type="Pfam" id="PF07992"/>
    </source>
</evidence>
<dbReference type="InterPro" id="IPR036188">
    <property type="entry name" value="FAD/NAD-bd_sf"/>
</dbReference>
<gene>
    <name evidence="12" type="ORF">ABID28_000784</name>
</gene>
<evidence type="ECO:0000256" key="3">
    <source>
        <dbReference type="ARBA" id="ARBA00022630"/>
    </source>
</evidence>
<proteinExistence type="inferred from homology"/>
<sequence>MKTYDMIVIGFGKAGKTLAAKMAMQGKTVAMVEQSPQMYGGTCINIGCIPTKTLLHAAEKGLDFSSVMAEKDAVTSRLRAKNFAMLDQKDTVHVYTAKARFVQNKVIELLSDQDQEQITAETIIINTGAVSNRLPIPGLAESQGVYDSTGIQELAQQPDRLGIIGGGNIGLEFATLYAELGSQVTVFDPQSRLFVREEPMVSDLAKTYMEEQGIHFELSSTIYQVANKDDKVVTTSDKGEFVFDAVLYATGRRPNTQELNLEATDIKLTDRGAIEVDDFCQTSVPGVFAVGDVNGGPQFTYVSLDDYRIVYGYLTGDQSYSLQKRRHVPTTTFVNPPLARVGLDEATAKAEGLSYKANTLMVANMPRAHVNGDLRGFFKVVVNPETEEILGATLYGAEAGELINLITMAMDNKIPYTYFQKQIFTHPTMAENFNDLFNV</sequence>
<dbReference type="InterPro" id="IPR012999">
    <property type="entry name" value="Pyr_OxRdtase_I_AS"/>
</dbReference>
<protein>
    <submittedName>
        <fullName evidence="12">Pyruvate/2-oxoglutarate dehydrogenase complex dihydrolipoamide dehydrogenase (E3) component</fullName>
    </submittedName>
</protein>
<evidence type="ECO:0000256" key="9">
    <source>
        <dbReference type="RuleBase" id="RU003691"/>
    </source>
</evidence>
<evidence type="ECO:0000256" key="5">
    <source>
        <dbReference type="ARBA" id="ARBA00022857"/>
    </source>
</evidence>
<comment type="cofactor">
    <cofactor evidence="1">
        <name>FAD</name>
        <dbReference type="ChEBI" id="CHEBI:57692"/>
    </cofactor>
</comment>
<name>A0ABV2JEF0_9STRE</name>
<evidence type="ECO:0000256" key="8">
    <source>
        <dbReference type="ARBA" id="ARBA00023284"/>
    </source>
</evidence>
<evidence type="ECO:0000256" key="1">
    <source>
        <dbReference type="ARBA" id="ARBA00001974"/>
    </source>
</evidence>
<evidence type="ECO:0000256" key="2">
    <source>
        <dbReference type="ARBA" id="ARBA00007532"/>
    </source>
</evidence>
<evidence type="ECO:0000256" key="7">
    <source>
        <dbReference type="ARBA" id="ARBA00023157"/>
    </source>
</evidence>
<keyword evidence="8 9" id="KW-0676">Redox-active center</keyword>
<dbReference type="InterPro" id="IPR029752">
    <property type="entry name" value="D-isomer_DH_CS1"/>
</dbReference>
<dbReference type="Pfam" id="PF02852">
    <property type="entry name" value="Pyr_redox_dim"/>
    <property type="match status" value="1"/>
</dbReference>
<dbReference type="InterPro" id="IPR016156">
    <property type="entry name" value="FAD/NAD-linked_Rdtase_dimer_sf"/>
</dbReference>
<evidence type="ECO:0000256" key="4">
    <source>
        <dbReference type="ARBA" id="ARBA00022827"/>
    </source>
</evidence>
<evidence type="ECO:0000256" key="6">
    <source>
        <dbReference type="ARBA" id="ARBA00023002"/>
    </source>
</evidence>
<accession>A0ABV2JEF0</accession>
<dbReference type="InterPro" id="IPR023753">
    <property type="entry name" value="FAD/NAD-binding_dom"/>
</dbReference>